<dbReference type="InterPro" id="IPR011989">
    <property type="entry name" value="ARM-like"/>
</dbReference>
<dbReference type="EMBL" id="BAABDJ010000022">
    <property type="protein sequence ID" value="GAA4009642.1"/>
    <property type="molecule type" value="Genomic_DNA"/>
</dbReference>
<reference evidence="2" key="1">
    <citation type="journal article" date="2019" name="Int. J. Syst. Evol. Microbiol.">
        <title>The Global Catalogue of Microorganisms (GCM) 10K type strain sequencing project: providing services to taxonomists for standard genome sequencing and annotation.</title>
        <authorList>
            <consortium name="The Broad Institute Genomics Platform"/>
            <consortium name="The Broad Institute Genome Sequencing Center for Infectious Disease"/>
            <person name="Wu L."/>
            <person name="Ma J."/>
        </authorList>
    </citation>
    <scope>NUCLEOTIDE SEQUENCE [LARGE SCALE GENOMIC DNA]</scope>
    <source>
        <strain evidence="2">JCM 17224</strain>
    </source>
</reference>
<evidence type="ECO:0008006" key="3">
    <source>
        <dbReference type="Google" id="ProtNLM"/>
    </source>
</evidence>
<organism evidence="1 2">
    <name type="scientific">Hymenobacter fastidiosus</name>
    <dbReference type="NCBI Taxonomy" id="486264"/>
    <lineage>
        <taxon>Bacteria</taxon>
        <taxon>Pseudomonadati</taxon>
        <taxon>Bacteroidota</taxon>
        <taxon>Cytophagia</taxon>
        <taxon>Cytophagales</taxon>
        <taxon>Hymenobacteraceae</taxon>
        <taxon>Hymenobacter</taxon>
    </lineage>
</organism>
<name>A0ABP7SC34_9BACT</name>
<dbReference type="RefSeq" id="WP_345073047.1">
    <property type="nucleotide sequence ID" value="NZ_BAABDJ010000022.1"/>
</dbReference>
<proteinExistence type="predicted"/>
<evidence type="ECO:0000313" key="1">
    <source>
        <dbReference type="EMBL" id="GAA4009642.1"/>
    </source>
</evidence>
<dbReference type="Proteomes" id="UP001500567">
    <property type="component" value="Unassembled WGS sequence"/>
</dbReference>
<comment type="caution">
    <text evidence="1">The sequence shown here is derived from an EMBL/GenBank/DDBJ whole genome shotgun (WGS) entry which is preliminary data.</text>
</comment>
<dbReference type="Gene3D" id="1.25.10.10">
    <property type="entry name" value="Leucine-rich Repeat Variant"/>
    <property type="match status" value="1"/>
</dbReference>
<gene>
    <name evidence="1" type="ORF">GCM10022408_22190</name>
</gene>
<accession>A0ABP7SC34</accession>
<keyword evidence="2" id="KW-1185">Reference proteome</keyword>
<dbReference type="SUPFAM" id="SSF48371">
    <property type="entry name" value="ARM repeat"/>
    <property type="match status" value="1"/>
</dbReference>
<protein>
    <recommendedName>
        <fullName evidence="3">HEAT repeat domain-containing protein</fullName>
    </recommendedName>
</protein>
<evidence type="ECO:0000313" key="2">
    <source>
        <dbReference type="Proteomes" id="UP001500567"/>
    </source>
</evidence>
<sequence>MQPNDIAALQSLALSHDSAAANTAFTDLTAIGTNEGVQFYLHLLESDKANWRNKAASGLAQIADPQAIEPLLRAIQKPEARNRNGTLVYALTSFDCRHLLKELFLIVFYQGYEAQLMALIALEDQEFEYSAEDVEFVRQHWHIASQAPSSSLAEFGLTTIGEMIEEL</sequence>
<dbReference type="InterPro" id="IPR016024">
    <property type="entry name" value="ARM-type_fold"/>
</dbReference>